<keyword evidence="3" id="KW-0813">Transport</keyword>
<comment type="subcellular location">
    <subcellularLocation>
        <location evidence="1">Endomembrane system</location>
    </subcellularLocation>
</comment>
<evidence type="ECO:0000256" key="2">
    <source>
        <dbReference type="ARBA" id="ARBA00006972"/>
    </source>
</evidence>
<evidence type="ECO:0000256" key="4">
    <source>
        <dbReference type="ARBA" id="ARBA00022927"/>
    </source>
</evidence>
<feature type="non-terminal residue" evidence="7">
    <location>
        <position position="55"/>
    </location>
</feature>
<dbReference type="InterPro" id="IPR016635">
    <property type="entry name" value="AP_complex_ssu"/>
</dbReference>
<protein>
    <recommendedName>
        <fullName evidence="6">AP complex mu/sigma subunit domain-containing protein</fullName>
    </recommendedName>
</protein>
<comment type="similarity">
    <text evidence="2">Belongs to the adaptor complexes small subunit family.</text>
</comment>
<proteinExistence type="inferred from homology"/>
<dbReference type="GO" id="GO:0015031">
    <property type="term" value="P:protein transport"/>
    <property type="evidence" value="ECO:0007669"/>
    <property type="project" value="UniProtKB-KW"/>
</dbReference>
<dbReference type="Proteomes" id="UP000269721">
    <property type="component" value="Unassembled WGS sequence"/>
</dbReference>
<dbReference type="EMBL" id="KZ997159">
    <property type="protein sequence ID" value="RKO87786.1"/>
    <property type="molecule type" value="Genomic_DNA"/>
</dbReference>
<organism evidence="7 8">
    <name type="scientific">Blyttiomyces helicus</name>
    <dbReference type="NCBI Taxonomy" id="388810"/>
    <lineage>
        <taxon>Eukaryota</taxon>
        <taxon>Fungi</taxon>
        <taxon>Fungi incertae sedis</taxon>
        <taxon>Chytridiomycota</taxon>
        <taxon>Chytridiomycota incertae sedis</taxon>
        <taxon>Chytridiomycetes</taxon>
        <taxon>Chytridiomycetes incertae sedis</taxon>
        <taxon>Blyttiomyces</taxon>
    </lineage>
</organism>
<dbReference type="FunFam" id="3.30.450.60:FF:000054">
    <property type="entry name" value="AP complex subunit sigma"/>
    <property type="match status" value="1"/>
</dbReference>
<dbReference type="GO" id="GO:0012505">
    <property type="term" value="C:endomembrane system"/>
    <property type="evidence" value="ECO:0007669"/>
    <property type="project" value="UniProtKB-SubCell"/>
</dbReference>
<sequence>MTIKFILLVSRQGKIRLTKWFTSDWSVKEKTKTVKDVSQTVLSRRTKMCNVLEYK</sequence>
<feature type="domain" description="AP complex mu/sigma subunit" evidence="6">
    <location>
        <begin position="2"/>
        <end position="55"/>
    </location>
</feature>
<evidence type="ECO:0000256" key="1">
    <source>
        <dbReference type="ARBA" id="ARBA00004308"/>
    </source>
</evidence>
<dbReference type="AlphaFoldDB" id="A0A4P9WBU9"/>
<gene>
    <name evidence="7" type="ORF">BDK51DRAFT_12917</name>
</gene>
<dbReference type="Pfam" id="PF01217">
    <property type="entry name" value="Clat_adaptor_s"/>
    <property type="match status" value="1"/>
</dbReference>
<dbReference type="PANTHER" id="PTHR11753">
    <property type="entry name" value="ADAPTOR COMPLEXES SMALL SUBUNIT FAMILY"/>
    <property type="match status" value="1"/>
</dbReference>
<keyword evidence="8" id="KW-1185">Reference proteome</keyword>
<dbReference type="InterPro" id="IPR011012">
    <property type="entry name" value="Longin-like_dom_sf"/>
</dbReference>
<name>A0A4P9WBU9_9FUNG</name>
<keyword evidence="5" id="KW-0472">Membrane</keyword>
<reference evidence="8" key="1">
    <citation type="journal article" date="2018" name="Nat. Microbiol.">
        <title>Leveraging single-cell genomics to expand the fungal tree of life.</title>
        <authorList>
            <person name="Ahrendt S.R."/>
            <person name="Quandt C.A."/>
            <person name="Ciobanu D."/>
            <person name="Clum A."/>
            <person name="Salamov A."/>
            <person name="Andreopoulos B."/>
            <person name="Cheng J.F."/>
            <person name="Woyke T."/>
            <person name="Pelin A."/>
            <person name="Henrissat B."/>
            <person name="Reynolds N.K."/>
            <person name="Benny G.L."/>
            <person name="Smith M.E."/>
            <person name="James T.Y."/>
            <person name="Grigoriev I.V."/>
        </authorList>
    </citation>
    <scope>NUCLEOTIDE SEQUENCE [LARGE SCALE GENOMIC DNA]</scope>
</reference>
<dbReference type="Gene3D" id="3.30.450.60">
    <property type="match status" value="1"/>
</dbReference>
<evidence type="ECO:0000256" key="5">
    <source>
        <dbReference type="ARBA" id="ARBA00023136"/>
    </source>
</evidence>
<dbReference type="SUPFAM" id="SSF64356">
    <property type="entry name" value="SNARE-like"/>
    <property type="match status" value="1"/>
</dbReference>
<dbReference type="InterPro" id="IPR022775">
    <property type="entry name" value="AP_mu_sigma_su"/>
</dbReference>
<evidence type="ECO:0000313" key="8">
    <source>
        <dbReference type="Proteomes" id="UP000269721"/>
    </source>
</evidence>
<accession>A0A4P9WBU9</accession>
<evidence type="ECO:0000313" key="7">
    <source>
        <dbReference type="EMBL" id="RKO87786.1"/>
    </source>
</evidence>
<evidence type="ECO:0000256" key="3">
    <source>
        <dbReference type="ARBA" id="ARBA00022448"/>
    </source>
</evidence>
<dbReference type="OrthoDB" id="371463at2759"/>
<evidence type="ECO:0000259" key="6">
    <source>
        <dbReference type="Pfam" id="PF01217"/>
    </source>
</evidence>
<keyword evidence="4" id="KW-0653">Protein transport</keyword>